<dbReference type="Gene3D" id="3.40.50.300">
    <property type="entry name" value="P-loop containing nucleotide triphosphate hydrolases"/>
    <property type="match status" value="2"/>
</dbReference>
<evidence type="ECO:0000256" key="9">
    <source>
        <dbReference type="ARBA" id="ARBA00023136"/>
    </source>
</evidence>
<dbReference type="SMART" id="SM00382">
    <property type="entry name" value="AAA"/>
    <property type="match status" value="2"/>
</dbReference>
<keyword evidence="4" id="KW-1003">Cell membrane</keyword>
<keyword evidence="9" id="KW-0472">Membrane</keyword>
<reference evidence="13" key="1">
    <citation type="submission" date="2016-10" db="EMBL/GenBank/DDBJ databases">
        <title>The complete genome sequence of the rumen bacterium Butyrivibrio hungatei MB2003.</title>
        <authorList>
            <person name="Palevich N."/>
            <person name="Kelly W.J."/>
            <person name="Leahy S.C."/>
            <person name="Altermann E."/>
            <person name="Rakonjac J."/>
            <person name="Attwood G.T."/>
        </authorList>
    </citation>
    <scope>NUCLEOTIDE SEQUENCE [LARGE SCALE GENOMIC DNA]</scope>
    <source>
        <strain evidence="13">MB2003</strain>
    </source>
</reference>
<dbReference type="GO" id="GO:0016887">
    <property type="term" value="F:ATP hydrolysis activity"/>
    <property type="evidence" value="ECO:0007669"/>
    <property type="project" value="InterPro"/>
</dbReference>
<dbReference type="SUPFAM" id="SSF52540">
    <property type="entry name" value="P-loop containing nucleoside triphosphate hydrolases"/>
    <property type="match status" value="2"/>
</dbReference>
<comment type="function">
    <text evidence="10">Probably part of an ABC transporter complex. Responsible for energy coupling to the transport system.</text>
</comment>
<keyword evidence="7 12" id="KW-0067">ATP-binding</keyword>
<dbReference type="GO" id="GO:0042626">
    <property type="term" value="F:ATPase-coupled transmembrane transporter activity"/>
    <property type="evidence" value="ECO:0007669"/>
    <property type="project" value="TreeGrafter"/>
</dbReference>
<evidence type="ECO:0000256" key="7">
    <source>
        <dbReference type="ARBA" id="ARBA00022840"/>
    </source>
</evidence>
<evidence type="ECO:0000256" key="2">
    <source>
        <dbReference type="ARBA" id="ARBA00005417"/>
    </source>
</evidence>
<evidence type="ECO:0000256" key="5">
    <source>
        <dbReference type="ARBA" id="ARBA00022737"/>
    </source>
</evidence>
<gene>
    <name evidence="12" type="ORF">bhn_I1220</name>
</gene>
<feature type="domain" description="ABC transporter" evidence="11">
    <location>
        <begin position="6"/>
        <end position="244"/>
    </location>
</feature>
<dbReference type="AlphaFoldDB" id="A0A1D9P1L3"/>
<dbReference type="InterPro" id="IPR050095">
    <property type="entry name" value="ECF_ABC_transporter_ATP-bd"/>
</dbReference>
<evidence type="ECO:0000313" key="12">
    <source>
        <dbReference type="EMBL" id="AOZ96254.1"/>
    </source>
</evidence>
<keyword evidence="8" id="KW-1278">Translocase</keyword>
<dbReference type="PROSITE" id="PS00211">
    <property type="entry name" value="ABC_TRANSPORTER_1"/>
    <property type="match status" value="2"/>
</dbReference>
<keyword evidence="3" id="KW-0813">Transport</keyword>
<protein>
    <submittedName>
        <fullName evidence="12">Cobalt ABC transporter ATP-binding protein</fullName>
    </submittedName>
</protein>
<dbReference type="CDD" id="cd03225">
    <property type="entry name" value="ABC_cobalt_CbiO_domain1"/>
    <property type="match status" value="1"/>
</dbReference>
<accession>A0A1D9P1L3</accession>
<evidence type="ECO:0000256" key="4">
    <source>
        <dbReference type="ARBA" id="ARBA00022475"/>
    </source>
</evidence>
<dbReference type="RefSeq" id="WP_071175960.1">
    <property type="nucleotide sequence ID" value="NZ_CP017831.1"/>
</dbReference>
<dbReference type="EMBL" id="CP017831">
    <property type="protein sequence ID" value="AOZ96254.1"/>
    <property type="molecule type" value="Genomic_DNA"/>
</dbReference>
<evidence type="ECO:0000313" key="13">
    <source>
        <dbReference type="Proteomes" id="UP000179284"/>
    </source>
</evidence>
<evidence type="ECO:0000259" key="11">
    <source>
        <dbReference type="PROSITE" id="PS50893"/>
    </source>
</evidence>
<dbReference type="InterPro" id="IPR015856">
    <property type="entry name" value="ABC_transpr_CbiO/EcfA_su"/>
</dbReference>
<feature type="domain" description="ABC transporter" evidence="11">
    <location>
        <begin position="255"/>
        <end position="467"/>
    </location>
</feature>
<evidence type="ECO:0000256" key="3">
    <source>
        <dbReference type="ARBA" id="ARBA00022448"/>
    </source>
</evidence>
<evidence type="ECO:0000256" key="6">
    <source>
        <dbReference type="ARBA" id="ARBA00022741"/>
    </source>
</evidence>
<evidence type="ECO:0000256" key="8">
    <source>
        <dbReference type="ARBA" id="ARBA00022967"/>
    </source>
</evidence>
<dbReference type="InterPro" id="IPR003593">
    <property type="entry name" value="AAA+_ATPase"/>
</dbReference>
<name>A0A1D9P1L3_9FIRM</name>
<dbReference type="PANTHER" id="PTHR43553:SF23">
    <property type="entry name" value="ABC TRANSPORTER ATP-BINDING COMPONENT"/>
    <property type="match status" value="1"/>
</dbReference>
<dbReference type="InterPro" id="IPR003439">
    <property type="entry name" value="ABC_transporter-like_ATP-bd"/>
</dbReference>
<dbReference type="OrthoDB" id="501320at2"/>
<proteinExistence type="inferred from homology"/>
<dbReference type="InterPro" id="IPR017871">
    <property type="entry name" value="ABC_transporter-like_CS"/>
</dbReference>
<keyword evidence="13" id="KW-1185">Reference proteome</keyword>
<evidence type="ECO:0000256" key="10">
    <source>
        <dbReference type="ARBA" id="ARBA00025157"/>
    </source>
</evidence>
<keyword evidence="5" id="KW-0677">Repeat</keyword>
<dbReference type="Pfam" id="PF00005">
    <property type="entry name" value="ABC_tran"/>
    <property type="match status" value="2"/>
</dbReference>
<comment type="similarity">
    <text evidence="2">Belongs to the ABC transporter superfamily.</text>
</comment>
<sequence length="477" mass="53708">MAENVIRAKDLSFNYEESTEGISDINFSIEPGMVVLLTGNSGSGKSTLLKCLNGLIPAVTEGELSGSLSIAGKEYSSVKMHQLNKVIGSVFQNPRSQFFTDNTTAELVFPMENYGYTKDQMVQRLKELEKEFGLDGLLDRNIYTLSSGERQMIALASATALKQKVLLFDEPSANLDYGNAMKLGRIIRKLKSEGMSVIVADHRFYYLNGSIDKVLFMDHGKLKVCESEEEFKEGKYDTRSFDIFSIDMPFAKDSSKDEVVAELENVSYKDILHNINLKLNKGEITVLVGNNGAGKTTLAKAMCESIKPDSGKVNIRNIPFFIMQDPDYQLFGTSVINELSLVKDDIKEIKENLDYLGLLPYRHKHPFSLSGGQKQRLQIAMAMLCDRDLIVFDEPTSGLDVYSMKSVSEEILKLKDKAGILVISHDYEFIRHIANRIVFLEDGTITEDFKLDEHTLSRLNHIFTKMQEEKCNEEVKD</sequence>
<dbReference type="PANTHER" id="PTHR43553">
    <property type="entry name" value="HEAVY METAL TRANSPORTER"/>
    <property type="match status" value="1"/>
</dbReference>
<dbReference type="KEGG" id="bhu:bhn_I1220"/>
<comment type="subcellular location">
    <subcellularLocation>
        <location evidence="1">Cell membrane</location>
        <topology evidence="1">Peripheral membrane protein</topology>
    </subcellularLocation>
</comment>
<dbReference type="GO" id="GO:0005524">
    <property type="term" value="F:ATP binding"/>
    <property type="evidence" value="ECO:0007669"/>
    <property type="project" value="UniProtKB-KW"/>
</dbReference>
<dbReference type="InterPro" id="IPR027417">
    <property type="entry name" value="P-loop_NTPase"/>
</dbReference>
<organism evidence="12 13">
    <name type="scientific">Butyrivibrio hungatei</name>
    <dbReference type="NCBI Taxonomy" id="185008"/>
    <lineage>
        <taxon>Bacteria</taxon>
        <taxon>Bacillati</taxon>
        <taxon>Bacillota</taxon>
        <taxon>Clostridia</taxon>
        <taxon>Lachnospirales</taxon>
        <taxon>Lachnospiraceae</taxon>
        <taxon>Butyrivibrio</taxon>
    </lineage>
</organism>
<keyword evidence="6" id="KW-0547">Nucleotide-binding</keyword>
<evidence type="ECO:0000256" key="1">
    <source>
        <dbReference type="ARBA" id="ARBA00004202"/>
    </source>
</evidence>
<dbReference type="PROSITE" id="PS50893">
    <property type="entry name" value="ABC_TRANSPORTER_2"/>
    <property type="match status" value="2"/>
</dbReference>
<dbReference type="GO" id="GO:0043190">
    <property type="term" value="C:ATP-binding cassette (ABC) transporter complex"/>
    <property type="evidence" value="ECO:0007669"/>
    <property type="project" value="TreeGrafter"/>
</dbReference>
<dbReference type="Proteomes" id="UP000179284">
    <property type="component" value="Chromosome I"/>
</dbReference>